<dbReference type="PANTHER" id="PTHR11538">
    <property type="entry name" value="PHENYLALANYL-TRNA SYNTHETASE"/>
    <property type="match status" value="1"/>
</dbReference>
<keyword evidence="8" id="KW-0436">Ligase</keyword>
<dbReference type="Gene3D" id="3.30.930.10">
    <property type="entry name" value="Bira Bifunctional Protein, Domain 2"/>
    <property type="match status" value="1"/>
</dbReference>
<evidence type="ECO:0000256" key="12">
    <source>
        <dbReference type="ARBA" id="ARBA00022842"/>
    </source>
</evidence>
<dbReference type="GO" id="GO:0005524">
    <property type="term" value="F:ATP binding"/>
    <property type="evidence" value="ECO:0007669"/>
    <property type="project" value="UniProtKB-KW"/>
</dbReference>
<evidence type="ECO:0000256" key="2">
    <source>
        <dbReference type="ARBA" id="ARBA00004496"/>
    </source>
</evidence>
<keyword evidence="11" id="KW-0067">ATP-binding</keyword>
<dbReference type="SUPFAM" id="SSF55681">
    <property type="entry name" value="Class II aaRS and biotin synthetases"/>
    <property type="match status" value="1"/>
</dbReference>
<evidence type="ECO:0000256" key="13">
    <source>
        <dbReference type="ARBA" id="ARBA00022917"/>
    </source>
</evidence>
<keyword evidence="13" id="KW-0648">Protein biosynthesis</keyword>
<keyword evidence="10" id="KW-0547">Nucleotide-binding</keyword>
<dbReference type="Pfam" id="PF02912">
    <property type="entry name" value="Phe_tRNA-synt_N"/>
    <property type="match status" value="1"/>
</dbReference>
<dbReference type="GO" id="GO:0046872">
    <property type="term" value="F:metal ion binding"/>
    <property type="evidence" value="ECO:0007669"/>
    <property type="project" value="UniProtKB-KW"/>
</dbReference>
<gene>
    <name evidence="18" type="ORF">METZ01_LOCUS165049</name>
</gene>
<dbReference type="GO" id="GO:0000049">
    <property type="term" value="F:tRNA binding"/>
    <property type="evidence" value="ECO:0007669"/>
    <property type="project" value="InterPro"/>
</dbReference>
<dbReference type="NCBIfam" id="TIGR00468">
    <property type="entry name" value="pheS"/>
    <property type="match status" value="1"/>
</dbReference>
<dbReference type="InterPro" id="IPR045864">
    <property type="entry name" value="aa-tRNA-synth_II/BPL/LPL"/>
</dbReference>
<evidence type="ECO:0000256" key="6">
    <source>
        <dbReference type="ARBA" id="ARBA00015409"/>
    </source>
</evidence>
<dbReference type="CDD" id="cd00496">
    <property type="entry name" value="PheRS_alpha_core"/>
    <property type="match status" value="1"/>
</dbReference>
<evidence type="ECO:0000256" key="7">
    <source>
        <dbReference type="ARBA" id="ARBA00022490"/>
    </source>
</evidence>
<evidence type="ECO:0000313" key="18">
    <source>
        <dbReference type="EMBL" id="SVB12195.1"/>
    </source>
</evidence>
<sequence length="345" mass="40254">VTFLPVDNTLEQLRSTALQELEECTSKFDLAEWRVKYLGRKGYVTGFLRKLKNLQPSERKTFGSQANQLKVFLTERLMAAESKLIEQEIMVLGEKDRIDVTRPGRLANVGGYHPLTKIRREIEQAFISMGFQVVEGPEIEWDHYNFELLNIPKNHPSRDIWDTLWVDYLNERGERNMLLRTHTSPMQARIMEQEEPPIRVIVPGKVYRYEATDRTHEWHFHQVEGLAVDRGITFADMKGTLYEFARRLFGSDRKVRFRCDYFPFVEPGVDMSIDYLAPGADSHDWLEIMGAGMVHPKVLEGVGYDPEEYTGFAFGIGLERIAMLKYGIDDIRLFFDNDLRFLRQF</sequence>
<keyword evidence="7" id="KW-0963">Cytoplasm</keyword>
<dbReference type="SUPFAM" id="SSF46589">
    <property type="entry name" value="tRNA-binding arm"/>
    <property type="match status" value="1"/>
</dbReference>
<feature type="non-terminal residue" evidence="18">
    <location>
        <position position="1"/>
    </location>
</feature>
<dbReference type="HAMAP" id="MF_00281">
    <property type="entry name" value="Phe_tRNA_synth_alpha1"/>
    <property type="match status" value="1"/>
</dbReference>
<evidence type="ECO:0000256" key="8">
    <source>
        <dbReference type="ARBA" id="ARBA00022598"/>
    </source>
</evidence>
<dbReference type="GO" id="GO:0006432">
    <property type="term" value="P:phenylalanyl-tRNA aminoacylation"/>
    <property type="evidence" value="ECO:0007669"/>
    <property type="project" value="InterPro"/>
</dbReference>
<accession>A0A382BEF3</accession>
<dbReference type="AlphaFoldDB" id="A0A382BEF3"/>
<dbReference type="GO" id="GO:0005737">
    <property type="term" value="C:cytoplasm"/>
    <property type="evidence" value="ECO:0007669"/>
    <property type="project" value="UniProtKB-SubCell"/>
</dbReference>
<feature type="domain" description="Aminoacyl-transfer RNA synthetases class-II family profile" evidence="17">
    <location>
        <begin position="111"/>
        <end position="344"/>
    </location>
</feature>
<reference evidence="18" key="1">
    <citation type="submission" date="2018-05" db="EMBL/GenBank/DDBJ databases">
        <authorList>
            <person name="Lanie J.A."/>
            <person name="Ng W.-L."/>
            <person name="Kazmierczak K.M."/>
            <person name="Andrzejewski T.M."/>
            <person name="Davidsen T.M."/>
            <person name="Wayne K.J."/>
            <person name="Tettelin H."/>
            <person name="Glass J.I."/>
            <person name="Rusch D."/>
            <person name="Podicherti R."/>
            <person name="Tsui H.-C.T."/>
            <person name="Winkler M.E."/>
        </authorList>
    </citation>
    <scope>NUCLEOTIDE SEQUENCE</scope>
</reference>
<dbReference type="PANTHER" id="PTHR11538:SF41">
    <property type="entry name" value="PHENYLALANINE--TRNA LIGASE, MITOCHONDRIAL"/>
    <property type="match status" value="1"/>
</dbReference>
<organism evidence="18">
    <name type="scientific">marine metagenome</name>
    <dbReference type="NCBI Taxonomy" id="408172"/>
    <lineage>
        <taxon>unclassified sequences</taxon>
        <taxon>metagenomes</taxon>
        <taxon>ecological metagenomes</taxon>
    </lineage>
</organism>
<evidence type="ECO:0000256" key="5">
    <source>
        <dbReference type="ARBA" id="ARBA00012814"/>
    </source>
</evidence>
<dbReference type="Pfam" id="PF01409">
    <property type="entry name" value="tRNA-synt_2d"/>
    <property type="match status" value="1"/>
</dbReference>
<dbReference type="PROSITE" id="PS50862">
    <property type="entry name" value="AA_TRNA_LIGASE_II"/>
    <property type="match status" value="1"/>
</dbReference>
<evidence type="ECO:0000256" key="14">
    <source>
        <dbReference type="ARBA" id="ARBA00023146"/>
    </source>
</evidence>
<dbReference type="InterPro" id="IPR004529">
    <property type="entry name" value="Phe-tRNA-synth_IIc_asu"/>
</dbReference>
<evidence type="ECO:0000259" key="17">
    <source>
        <dbReference type="PROSITE" id="PS50862"/>
    </source>
</evidence>
<dbReference type="InterPro" id="IPR002319">
    <property type="entry name" value="Phenylalanyl-tRNA_Synthase"/>
</dbReference>
<comment type="catalytic activity">
    <reaction evidence="16">
        <text>tRNA(Phe) + L-phenylalanine + ATP = L-phenylalanyl-tRNA(Phe) + AMP + diphosphate + H(+)</text>
        <dbReference type="Rhea" id="RHEA:19413"/>
        <dbReference type="Rhea" id="RHEA-COMP:9668"/>
        <dbReference type="Rhea" id="RHEA-COMP:9699"/>
        <dbReference type="ChEBI" id="CHEBI:15378"/>
        <dbReference type="ChEBI" id="CHEBI:30616"/>
        <dbReference type="ChEBI" id="CHEBI:33019"/>
        <dbReference type="ChEBI" id="CHEBI:58095"/>
        <dbReference type="ChEBI" id="CHEBI:78442"/>
        <dbReference type="ChEBI" id="CHEBI:78531"/>
        <dbReference type="ChEBI" id="CHEBI:456215"/>
        <dbReference type="EC" id="6.1.1.20"/>
    </reaction>
</comment>
<comment type="subunit">
    <text evidence="4">Tetramer of two alpha and two beta subunits.</text>
</comment>
<evidence type="ECO:0000256" key="3">
    <source>
        <dbReference type="ARBA" id="ARBA00010207"/>
    </source>
</evidence>
<evidence type="ECO:0000256" key="1">
    <source>
        <dbReference type="ARBA" id="ARBA00001946"/>
    </source>
</evidence>
<comment type="subcellular location">
    <subcellularLocation>
        <location evidence="2">Cytoplasm</location>
    </subcellularLocation>
</comment>
<dbReference type="InterPro" id="IPR010978">
    <property type="entry name" value="tRNA-bd_arm"/>
</dbReference>
<evidence type="ECO:0000256" key="15">
    <source>
        <dbReference type="ARBA" id="ARBA00030612"/>
    </source>
</evidence>
<name>A0A382BEF3_9ZZZZ</name>
<proteinExistence type="inferred from homology"/>
<dbReference type="EMBL" id="UINC01029454">
    <property type="protein sequence ID" value="SVB12195.1"/>
    <property type="molecule type" value="Genomic_DNA"/>
</dbReference>
<evidence type="ECO:0000256" key="16">
    <source>
        <dbReference type="ARBA" id="ARBA00049255"/>
    </source>
</evidence>
<keyword evidence="12" id="KW-0460">Magnesium</keyword>
<comment type="similarity">
    <text evidence="3">Belongs to the class-II aminoacyl-tRNA synthetase family. Phe-tRNA synthetase alpha subunit type 1 subfamily.</text>
</comment>
<dbReference type="EC" id="6.1.1.20" evidence="5"/>
<dbReference type="InterPro" id="IPR022911">
    <property type="entry name" value="Phe_tRNA_ligase_alpha1_bac"/>
</dbReference>
<evidence type="ECO:0000256" key="9">
    <source>
        <dbReference type="ARBA" id="ARBA00022723"/>
    </source>
</evidence>
<dbReference type="InterPro" id="IPR004188">
    <property type="entry name" value="Phe-tRNA_ligase_II_N"/>
</dbReference>
<dbReference type="GO" id="GO:0004826">
    <property type="term" value="F:phenylalanine-tRNA ligase activity"/>
    <property type="evidence" value="ECO:0007669"/>
    <property type="project" value="UniProtKB-EC"/>
</dbReference>
<keyword evidence="14" id="KW-0030">Aminoacyl-tRNA synthetase</keyword>
<evidence type="ECO:0000256" key="10">
    <source>
        <dbReference type="ARBA" id="ARBA00022741"/>
    </source>
</evidence>
<dbReference type="InterPro" id="IPR006195">
    <property type="entry name" value="aa-tRNA-synth_II"/>
</dbReference>
<evidence type="ECO:0000256" key="11">
    <source>
        <dbReference type="ARBA" id="ARBA00022840"/>
    </source>
</evidence>
<keyword evidence="9" id="KW-0479">Metal-binding</keyword>
<comment type="cofactor">
    <cofactor evidence="1">
        <name>Mg(2+)</name>
        <dbReference type="ChEBI" id="CHEBI:18420"/>
    </cofactor>
</comment>
<evidence type="ECO:0000256" key="4">
    <source>
        <dbReference type="ARBA" id="ARBA00011209"/>
    </source>
</evidence>
<protein>
    <recommendedName>
        <fullName evidence="6">Phenylalanine--tRNA ligase alpha subunit</fullName>
        <ecNumber evidence="5">6.1.1.20</ecNumber>
    </recommendedName>
    <alternativeName>
        <fullName evidence="15">Phenylalanyl-tRNA synthetase alpha subunit</fullName>
    </alternativeName>
</protein>